<evidence type="ECO:0000313" key="2">
    <source>
        <dbReference type="EMBL" id="AKK03116.1"/>
    </source>
</evidence>
<dbReference type="SUPFAM" id="SSF54001">
    <property type="entry name" value="Cysteine proteinases"/>
    <property type="match status" value="1"/>
</dbReference>
<dbReference type="Pfam" id="PF08310">
    <property type="entry name" value="LGFP"/>
    <property type="match status" value="3"/>
</dbReference>
<dbReference type="OrthoDB" id="2751008at2"/>
<proteinExistence type="predicted"/>
<dbReference type="KEGG" id="cei:CEPID_06280"/>
<reference evidence="2 3" key="1">
    <citation type="submission" date="2015-05" db="EMBL/GenBank/DDBJ databases">
        <title>Complete genome sequence of Corynebacterium epidermidicanis DSM 45586, isolated from the skin of a dog suffering from pruritus.</title>
        <authorList>
            <person name="Ruckert C."/>
            <person name="Albersmeier A."/>
            <person name="Winkler A."/>
            <person name="Tauch A."/>
        </authorList>
    </citation>
    <scope>NUCLEOTIDE SEQUENCE [LARGE SCALE GENOMIC DNA]</scope>
    <source>
        <strain evidence="2 3">DSM 45586</strain>
    </source>
</reference>
<dbReference type="AlphaFoldDB" id="A0A0G3GPL2"/>
<dbReference type="PATRIC" id="fig|1050174.4.peg.1269"/>
<keyword evidence="3" id="KW-1185">Reference proteome</keyword>
<dbReference type="Proteomes" id="UP000035368">
    <property type="component" value="Chromosome"/>
</dbReference>
<keyword evidence="1" id="KW-0732">Signal</keyword>
<feature type="chain" id="PRO_5005184364" evidence="1">
    <location>
        <begin position="24"/>
        <end position="561"/>
    </location>
</feature>
<feature type="signal peptide" evidence="1">
    <location>
        <begin position="1"/>
        <end position="23"/>
    </location>
</feature>
<gene>
    <name evidence="2" type="ORF">CEPID_06280</name>
</gene>
<dbReference type="InterPro" id="IPR013207">
    <property type="entry name" value="LGFP"/>
</dbReference>
<dbReference type="STRING" id="1050174.CEPID_06280"/>
<organism evidence="2 3">
    <name type="scientific">Corynebacterium epidermidicanis</name>
    <dbReference type="NCBI Taxonomy" id="1050174"/>
    <lineage>
        <taxon>Bacteria</taxon>
        <taxon>Bacillati</taxon>
        <taxon>Actinomycetota</taxon>
        <taxon>Actinomycetes</taxon>
        <taxon>Mycobacteriales</taxon>
        <taxon>Corynebacteriaceae</taxon>
        <taxon>Corynebacterium</taxon>
    </lineage>
</organism>
<evidence type="ECO:0000256" key="1">
    <source>
        <dbReference type="SAM" id="SignalP"/>
    </source>
</evidence>
<dbReference type="RefSeq" id="WP_052843407.1">
    <property type="nucleotide sequence ID" value="NZ_CP011541.1"/>
</dbReference>
<sequence length="561" mass="61656">MFGKKIVASVASSFVIFSGIAAAQTDLNLDETNKWYAEVLADETMAQAVNTDSMVSEELATNDAQATTVDENISMETLGLVTDMRVKQDFEGGARAFVTRNCQAFLPFNHQVCGAILAKYLSMGGPTSWLLWPTSGELLNPDGVGARSQFQNGLIYWHPNHGAWSVQPLMMEIWGRTGYERGVLSYPVTDSFAGGDRIGQKQLFAGGGAYWKLGRGAAVYGKINEKYVSMGAETSWLGYPVAEEVGLPDGAGRMSRFEHGWIYWHPQHGAHPVGMDMFRQWGEQGYERGVWGYPTADPVMDADGAYETQVFQGGQKSGMSPTLWVICQYSNRQIIPEVVSRAIRFAEISRKPTKEVLRESAQEVALLAFQDVSPGHQRNQAGIRAIGTDGPSGSNQRIIYSDPEPHRVGDVYKNWAGKGSTNILMDIQFDSYVNYDHVGIFIRPDTIVEAEGLGKTARSFGIDQSPIRPDVQRFHVDSAIDPRTIQAAASFAEQAANRQTPYDANPFVNKGSSSDDYAKLNCSELVWRAYHAYSGIDLDSNGGPGVWPKDIVNSGYLKSYG</sequence>
<accession>A0A0G3GPL2</accession>
<name>A0A0G3GPL2_9CORY</name>
<dbReference type="EMBL" id="CP011541">
    <property type="protein sequence ID" value="AKK03116.1"/>
    <property type="molecule type" value="Genomic_DNA"/>
</dbReference>
<dbReference type="Gene3D" id="3.90.1720.10">
    <property type="entry name" value="endopeptidase domain like (from Nostoc punctiforme)"/>
    <property type="match status" value="1"/>
</dbReference>
<dbReference type="InterPro" id="IPR038765">
    <property type="entry name" value="Papain-like_cys_pep_sf"/>
</dbReference>
<protein>
    <submittedName>
        <fullName evidence="2">LGFP repeat protein</fullName>
    </submittedName>
</protein>
<evidence type="ECO:0000313" key="3">
    <source>
        <dbReference type="Proteomes" id="UP000035368"/>
    </source>
</evidence>